<feature type="region of interest" description="Disordered" evidence="1">
    <location>
        <begin position="113"/>
        <end position="146"/>
    </location>
</feature>
<feature type="region of interest" description="Disordered" evidence="1">
    <location>
        <begin position="186"/>
        <end position="230"/>
    </location>
</feature>
<dbReference type="AlphaFoldDB" id="A0A7S4AV59"/>
<sequence length="301" mass="33989">MHFFRNRNRPRSSFELQVGNSHLLEVTVHLVTCRRGLAVRRNKPVNRDSNDVTHNDEWDWYDGNREEIHQEFLELLEASVLSRMFGNEIEDYHRKKNPSIMRGQVDEVLGKVGSRNRTTAGGGKRKGGHAAAGKSTNKKHKIVIGNDEEKKPDKDIYFSFGELIELAYKKEPIKKDSSSRTILFQSSSLSNKESSTLEPAAPEPKKNDSKADNNKNKNNSKIPKTSVVGLGTGTFRDRQKLSHRLLIWISKREAASSSSTDGGLSSSKTEGIYRTEMIPISSLFRKPAELMTLSDDEEEDD</sequence>
<reference evidence="2" key="1">
    <citation type="submission" date="2021-01" db="EMBL/GenBank/DDBJ databases">
        <authorList>
            <person name="Corre E."/>
            <person name="Pelletier E."/>
            <person name="Niang G."/>
            <person name="Scheremetjew M."/>
            <person name="Finn R."/>
            <person name="Kale V."/>
            <person name="Holt S."/>
            <person name="Cochrane G."/>
            <person name="Meng A."/>
            <person name="Brown T."/>
            <person name="Cohen L."/>
        </authorList>
    </citation>
    <scope>NUCLEOTIDE SEQUENCE</scope>
    <source>
        <strain evidence="2">10249 10 AB</strain>
    </source>
</reference>
<name>A0A7S4AV59_9STRA</name>
<evidence type="ECO:0000256" key="1">
    <source>
        <dbReference type="SAM" id="MobiDB-lite"/>
    </source>
</evidence>
<feature type="compositionally biased region" description="Basic and acidic residues" evidence="1">
    <location>
        <begin position="203"/>
        <end position="215"/>
    </location>
</feature>
<dbReference type="EMBL" id="HBIX01031422">
    <property type="protein sequence ID" value="CAE0728027.1"/>
    <property type="molecule type" value="Transcribed_RNA"/>
</dbReference>
<evidence type="ECO:0000313" key="2">
    <source>
        <dbReference type="EMBL" id="CAE0728027.1"/>
    </source>
</evidence>
<protein>
    <submittedName>
        <fullName evidence="2">Uncharacterized protein</fullName>
    </submittedName>
</protein>
<organism evidence="2">
    <name type="scientific">Pseudo-nitzschia australis</name>
    <dbReference type="NCBI Taxonomy" id="44445"/>
    <lineage>
        <taxon>Eukaryota</taxon>
        <taxon>Sar</taxon>
        <taxon>Stramenopiles</taxon>
        <taxon>Ochrophyta</taxon>
        <taxon>Bacillariophyta</taxon>
        <taxon>Bacillariophyceae</taxon>
        <taxon>Bacillariophycidae</taxon>
        <taxon>Bacillariales</taxon>
        <taxon>Bacillariaceae</taxon>
        <taxon>Pseudo-nitzschia</taxon>
    </lineage>
</organism>
<accession>A0A7S4AV59</accession>
<gene>
    <name evidence="2" type="ORF">PAUS00366_LOCUS20811</name>
</gene>
<proteinExistence type="predicted"/>